<dbReference type="HOGENOM" id="CLU_667501_0_0_1"/>
<feature type="region of interest" description="Disordered" evidence="1">
    <location>
        <begin position="233"/>
        <end position="252"/>
    </location>
</feature>
<dbReference type="AlphaFoldDB" id="A0A0C3JY25"/>
<keyword evidence="3" id="KW-1185">Reference proteome</keyword>
<feature type="compositionally biased region" description="Low complexity" evidence="1">
    <location>
        <begin position="26"/>
        <end position="43"/>
    </location>
</feature>
<feature type="compositionally biased region" description="Polar residues" evidence="1">
    <location>
        <begin position="1"/>
        <end position="11"/>
    </location>
</feature>
<reference evidence="2 3" key="1">
    <citation type="submission" date="2014-04" db="EMBL/GenBank/DDBJ databases">
        <authorList>
            <consortium name="DOE Joint Genome Institute"/>
            <person name="Kuo A."/>
            <person name="Kohler A."/>
            <person name="Costa M.D."/>
            <person name="Nagy L.G."/>
            <person name="Floudas D."/>
            <person name="Copeland A."/>
            <person name="Barry K.W."/>
            <person name="Cichocki N."/>
            <person name="Veneault-Fourrey C."/>
            <person name="LaButti K."/>
            <person name="Lindquist E.A."/>
            <person name="Lipzen A."/>
            <person name="Lundell T."/>
            <person name="Morin E."/>
            <person name="Murat C."/>
            <person name="Sun H."/>
            <person name="Tunlid A."/>
            <person name="Henrissat B."/>
            <person name="Grigoriev I.V."/>
            <person name="Hibbett D.S."/>
            <person name="Martin F."/>
            <person name="Nordberg H.P."/>
            <person name="Cantor M.N."/>
            <person name="Hua S.X."/>
        </authorList>
    </citation>
    <scope>NUCLEOTIDE SEQUENCE [LARGE SCALE GENOMIC DNA]</scope>
    <source>
        <strain evidence="2 3">Marx 270</strain>
    </source>
</reference>
<reference evidence="3" key="2">
    <citation type="submission" date="2015-01" db="EMBL/GenBank/DDBJ databases">
        <title>Evolutionary Origins and Diversification of the Mycorrhizal Mutualists.</title>
        <authorList>
            <consortium name="DOE Joint Genome Institute"/>
            <consortium name="Mycorrhizal Genomics Consortium"/>
            <person name="Kohler A."/>
            <person name="Kuo A."/>
            <person name="Nagy L.G."/>
            <person name="Floudas D."/>
            <person name="Copeland A."/>
            <person name="Barry K.W."/>
            <person name="Cichocki N."/>
            <person name="Veneault-Fourrey C."/>
            <person name="LaButti K."/>
            <person name="Lindquist E.A."/>
            <person name="Lipzen A."/>
            <person name="Lundell T."/>
            <person name="Morin E."/>
            <person name="Murat C."/>
            <person name="Riley R."/>
            <person name="Ohm R."/>
            <person name="Sun H."/>
            <person name="Tunlid A."/>
            <person name="Henrissat B."/>
            <person name="Grigoriev I.V."/>
            <person name="Hibbett D.S."/>
            <person name="Martin F."/>
        </authorList>
    </citation>
    <scope>NUCLEOTIDE SEQUENCE [LARGE SCALE GENOMIC DNA]</scope>
    <source>
        <strain evidence="3">Marx 270</strain>
    </source>
</reference>
<evidence type="ECO:0000313" key="3">
    <source>
        <dbReference type="Proteomes" id="UP000054217"/>
    </source>
</evidence>
<protein>
    <recommendedName>
        <fullName evidence="4">MIT domain-containing protein</fullName>
    </recommendedName>
</protein>
<feature type="compositionally biased region" description="Pro residues" evidence="1">
    <location>
        <begin position="56"/>
        <end position="67"/>
    </location>
</feature>
<name>A0A0C3JY25_PISTI</name>
<dbReference type="STRING" id="870435.A0A0C3JY25"/>
<evidence type="ECO:0000256" key="1">
    <source>
        <dbReference type="SAM" id="MobiDB-lite"/>
    </source>
</evidence>
<feature type="region of interest" description="Disordered" evidence="1">
    <location>
        <begin position="138"/>
        <end position="166"/>
    </location>
</feature>
<gene>
    <name evidence="2" type="ORF">M404DRAFT_658055</name>
</gene>
<organism evidence="2 3">
    <name type="scientific">Pisolithus tinctorius Marx 270</name>
    <dbReference type="NCBI Taxonomy" id="870435"/>
    <lineage>
        <taxon>Eukaryota</taxon>
        <taxon>Fungi</taxon>
        <taxon>Dikarya</taxon>
        <taxon>Basidiomycota</taxon>
        <taxon>Agaricomycotina</taxon>
        <taxon>Agaricomycetes</taxon>
        <taxon>Agaricomycetidae</taxon>
        <taxon>Boletales</taxon>
        <taxon>Sclerodermatineae</taxon>
        <taxon>Pisolithaceae</taxon>
        <taxon>Pisolithus</taxon>
    </lineage>
</organism>
<evidence type="ECO:0000313" key="2">
    <source>
        <dbReference type="EMBL" id="KIO02302.1"/>
    </source>
</evidence>
<feature type="compositionally biased region" description="Basic and acidic residues" evidence="1">
    <location>
        <begin position="233"/>
        <end position="244"/>
    </location>
</feature>
<feature type="region of interest" description="Disordered" evidence="1">
    <location>
        <begin position="295"/>
        <end position="329"/>
    </location>
</feature>
<feature type="compositionally biased region" description="Low complexity" evidence="1">
    <location>
        <begin position="295"/>
        <end position="324"/>
    </location>
</feature>
<dbReference type="Proteomes" id="UP000054217">
    <property type="component" value="Unassembled WGS sequence"/>
</dbReference>
<dbReference type="OrthoDB" id="2245455at2759"/>
<accession>A0A0C3JY25</accession>
<dbReference type="EMBL" id="KN831982">
    <property type="protein sequence ID" value="KIO02302.1"/>
    <property type="molecule type" value="Genomic_DNA"/>
</dbReference>
<dbReference type="InParanoid" id="A0A0C3JY25"/>
<feature type="region of interest" description="Disordered" evidence="1">
    <location>
        <begin position="1"/>
        <end position="102"/>
    </location>
</feature>
<sequence length="412" mass="45115">MVLELNVNSRPPSIVHRSRQWHDHVSGPSQPSSPSPTAASFPHAQRRRSSAATVPPAGPPPTQPIPSLPAISSALTNGADMSDETRLASRHRPSVSSSQHTYGRPAASANLVAVAAFPQAQQASVSPYPSFESQLSSSAVYPSIPSDPTPRIGPSHSHSHSTTQDIVPDRLLLSPAEPHSRTESRPSSRRALTRALELAREAVQLDATNHDPHAAVIAYGRSVALLSEVMERVRRGEDSTDSRRRSGRRRSVVAQEEEVKRLKSIHDTYADRMNILSLIYSIPPIPHSPTSLYALSTSTESTQPPSPSSPSLSSDSPDTRLPSTEYLPSHPINHNTHPFLLADLALPLYNSCLPVRYHPLFHLLRSHCLLRPRYPRKQVGSSRSAGHVEIRLDIRERDLEQNFPPSPRKALG</sequence>
<evidence type="ECO:0008006" key="4">
    <source>
        <dbReference type="Google" id="ProtNLM"/>
    </source>
</evidence>
<proteinExistence type="predicted"/>